<comment type="caution">
    <text evidence="2">The sequence shown here is derived from an EMBL/GenBank/DDBJ whole genome shotgun (WGS) entry which is preliminary data.</text>
</comment>
<sequence length="404" mass="47227">MDNFFRGLMDKKIIKIGQITFDFLDILLLTGMTVAGFLIRYVFRLIVTDDWVVFWGPWIATLKEGGFQALATDFYDYAPPFMYILYFISKLPVDPMFAYKVISSIFDYLAALVAFFLILEITKSKVRAIGVYSIFLIIPTMIANSAMWAQCDIIYVTFILISLYLIFKNRPSLAMVFYGIAFAFKLQTLFIFPLFVILWAKNKVKIQHFLWLFVMYFLGILPAWIAGRPLIDLINIYVAQGMQDAYSLSLKWSNIYQVYGTTFFIKEYEKAGIWLILGILMLLMFYMAHKKYELNAEFILLTGFFFAMVTAYFLPHMHERYGFLADILAILYAFTTVKRFYYPLIHIMLSFSAYMEYLCYDYAGPIPYYAFVEFGLIILAGIEIYFYINGKELKLSWKKEEANG</sequence>
<feature type="transmembrane region" description="Helical" evidence="1">
    <location>
        <begin position="366"/>
        <end position="388"/>
    </location>
</feature>
<organism evidence="2 3">
    <name type="scientific">Candidatus Galacturonatibacter soehngenii</name>
    <dbReference type="NCBI Taxonomy" id="2307010"/>
    <lineage>
        <taxon>Bacteria</taxon>
        <taxon>Bacillati</taxon>
        <taxon>Bacillota</taxon>
        <taxon>Clostridia</taxon>
        <taxon>Lachnospirales</taxon>
        <taxon>Lachnospiraceae</taxon>
        <taxon>Candidatus Galacturonatibacter</taxon>
    </lineage>
</organism>
<evidence type="ECO:0000313" key="3">
    <source>
        <dbReference type="Proteomes" id="UP000461768"/>
    </source>
</evidence>
<dbReference type="AlphaFoldDB" id="A0A7V7QHH9"/>
<dbReference type="EMBL" id="WAGX01000008">
    <property type="protein sequence ID" value="KAB1434400.1"/>
    <property type="molecule type" value="Genomic_DNA"/>
</dbReference>
<proteinExistence type="predicted"/>
<keyword evidence="1" id="KW-0472">Membrane</keyword>
<feature type="transmembrane region" description="Helical" evidence="1">
    <location>
        <begin position="126"/>
        <end position="147"/>
    </location>
</feature>
<gene>
    <name evidence="2" type="ORF">F7O84_18110</name>
</gene>
<evidence type="ECO:0000256" key="1">
    <source>
        <dbReference type="SAM" id="Phobius"/>
    </source>
</evidence>
<feature type="transmembrane region" description="Helical" evidence="1">
    <location>
        <begin position="97"/>
        <end position="119"/>
    </location>
</feature>
<protein>
    <submittedName>
        <fullName evidence="2">DUF2029 domain-containing protein</fullName>
    </submittedName>
</protein>
<feature type="transmembrane region" description="Helical" evidence="1">
    <location>
        <begin position="21"/>
        <end position="43"/>
    </location>
</feature>
<dbReference type="Proteomes" id="UP000461768">
    <property type="component" value="Unassembled WGS sequence"/>
</dbReference>
<feature type="transmembrane region" description="Helical" evidence="1">
    <location>
        <begin position="271"/>
        <end position="288"/>
    </location>
</feature>
<keyword evidence="3" id="KW-1185">Reference proteome</keyword>
<name>A0A7V7QHH9_9FIRM</name>
<feature type="transmembrane region" description="Helical" evidence="1">
    <location>
        <begin position="176"/>
        <end position="200"/>
    </location>
</feature>
<accession>A0A7V7QHH9</accession>
<reference evidence="2 3" key="1">
    <citation type="submission" date="2019-09" db="EMBL/GenBank/DDBJ databases">
        <authorList>
            <person name="Valk L.C."/>
        </authorList>
    </citation>
    <scope>NUCLEOTIDE SEQUENCE [LARGE SCALE GENOMIC DNA]</scope>
    <source>
        <strain evidence="2">GalUA</strain>
    </source>
</reference>
<reference evidence="2 3" key="2">
    <citation type="submission" date="2020-02" db="EMBL/GenBank/DDBJ databases">
        <title>Candidatus Galacturonibacter soehngenii shows hetero-acetogenic catabolism of galacturonic acid but lacks a canonical carbon monoxide dehydrogenase/acetyl-CoA synthase complex.</title>
        <authorList>
            <person name="Diender M."/>
            <person name="Stouten G.R."/>
            <person name="Petersen J.F."/>
            <person name="Nielsen P.H."/>
            <person name="Dueholm M.S."/>
            <person name="Pronk J.T."/>
            <person name="Van Loosdrecht M.C.M."/>
        </authorList>
    </citation>
    <scope>NUCLEOTIDE SEQUENCE [LARGE SCALE GENOMIC DNA]</scope>
    <source>
        <strain evidence="2">GalUA</strain>
    </source>
</reference>
<feature type="transmembrane region" description="Helical" evidence="1">
    <location>
        <begin position="321"/>
        <end position="342"/>
    </location>
</feature>
<dbReference type="OrthoDB" id="9776737at2"/>
<feature type="transmembrane region" description="Helical" evidence="1">
    <location>
        <begin position="206"/>
        <end position="226"/>
    </location>
</feature>
<evidence type="ECO:0000313" key="2">
    <source>
        <dbReference type="EMBL" id="KAB1434400.1"/>
    </source>
</evidence>
<keyword evidence="1" id="KW-1133">Transmembrane helix</keyword>
<keyword evidence="1" id="KW-0812">Transmembrane</keyword>
<feature type="transmembrane region" description="Helical" evidence="1">
    <location>
        <begin position="294"/>
        <end position="314"/>
    </location>
</feature>
<feature type="transmembrane region" description="Helical" evidence="1">
    <location>
        <begin position="153"/>
        <end position="169"/>
    </location>
</feature>